<dbReference type="EMBL" id="KE145355">
    <property type="protein sequence ID" value="EPE35098.1"/>
    <property type="molecule type" value="Genomic_DNA"/>
</dbReference>
<keyword evidence="3 6" id="KW-1133">Transmembrane helix</keyword>
<sequence>MIDTSDTGSSGFLSVGEGEKSTERHVHFWRVVGLCFALAFVIDGGAFLQIAPRMEIIETIICKLHFPDLIQSAPFNSTGGGSISVAGQDPRCKEGPVQSELAYLNGIQQLLDVIPNVLLAVPYGLLATKYGQRPVLALAALGLSLGFAWYQIVCWRPDIFPVRMIWLSSAFAIIGGGMSVAQTMVYTLLADVTDESSRVIIFLGLEAAVLIAVMLSTFFSSLLMEHDVWIPLHLGNATMFLGTGLVFFMPNTKTLVANQEQEYELLQDSDYSTSDESEMEPPPASNVAMIKSVLKLPDHRLLSVFKDKNVVLLLTLAFANGLGMDVQDVVLIYMSKRFELKFSEANSFLTLDAAVKLALLIIILPSASQLMIKYFRQQGYEKDLKLARLSGLLLVIGAIFLGISSQVAAARMGTIIFALGHGARPLTRSLLTAVISPENITMVYTAVGLIQSVADAISGPLYSSLFSLGVSLGGLKMGVLRNRKLPSPITEALDTILGNYSTQYRPKSKMQLKKWEEIEPWRQDDNHFIETGYRPASASLKKSFASWSYIHNESGSVTPTNILLNSKAHSYIVNIYSHIFGSLLFIFLPIYIFRQEISPRYKVATSADLGVCSMYFAGVAVCFLLSATFHTIMNHSSKIEKLGMQLDFQGVILLIWGAAVPLIYYGFYCDKKLQWVYWSLSSAFALACSFVTFQPRFSEPFLRPYRAASFGSFALSSILPVIHGVIKYGWPLQSQRMGLKWVFITLAFNSTGATAYAIKFPERWFKRTFDIFGASHQWLHIMVILAGLSHAAGVLHAFDFLHAHPNQCLAI</sequence>
<feature type="transmembrane region" description="Helical" evidence="6">
    <location>
        <begin position="778"/>
        <end position="798"/>
    </location>
</feature>
<dbReference type="RefSeq" id="XP_008078085.1">
    <property type="nucleotide sequence ID" value="XM_008079894.1"/>
</dbReference>
<evidence type="ECO:0000256" key="3">
    <source>
        <dbReference type="ARBA" id="ARBA00022989"/>
    </source>
</evidence>
<feature type="transmembrane region" description="Helical" evidence="6">
    <location>
        <begin position="738"/>
        <end position="758"/>
    </location>
</feature>
<evidence type="ECO:0000256" key="1">
    <source>
        <dbReference type="ARBA" id="ARBA00004141"/>
    </source>
</evidence>
<feature type="transmembrane region" description="Helical" evidence="6">
    <location>
        <begin position="705"/>
        <end position="726"/>
    </location>
</feature>
<evidence type="ECO:0000256" key="5">
    <source>
        <dbReference type="PIRSR" id="PIRSR604254-1"/>
    </source>
</evidence>
<feature type="transmembrane region" description="Helical" evidence="6">
    <location>
        <begin position="392"/>
        <end position="419"/>
    </location>
</feature>
<dbReference type="Proteomes" id="UP000016922">
    <property type="component" value="Unassembled WGS sequence"/>
</dbReference>
<feature type="transmembrane region" description="Helical" evidence="6">
    <location>
        <begin position="613"/>
        <end position="634"/>
    </location>
</feature>
<feature type="binding site" evidence="5">
    <location>
        <position position="780"/>
    </location>
    <ligand>
        <name>Zn(2+)</name>
        <dbReference type="ChEBI" id="CHEBI:29105"/>
    </ligand>
</feature>
<dbReference type="SUPFAM" id="SSF103473">
    <property type="entry name" value="MFS general substrate transporter"/>
    <property type="match status" value="1"/>
</dbReference>
<dbReference type="HOGENOM" id="CLU_347814_0_0_1"/>
<dbReference type="AlphaFoldDB" id="S3E9T9"/>
<keyword evidence="5" id="KW-0479">Metal-binding</keyword>
<feature type="transmembrane region" description="Helical" evidence="6">
    <location>
        <begin position="571"/>
        <end position="593"/>
    </location>
</feature>
<dbReference type="Pfam" id="PF07690">
    <property type="entry name" value="MFS_1"/>
    <property type="match status" value="1"/>
</dbReference>
<dbReference type="GeneID" id="19469839"/>
<dbReference type="eggNOG" id="KOG0748">
    <property type="taxonomic scope" value="Eukaryota"/>
</dbReference>
<dbReference type="PANTHER" id="PTHR23507">
    <property type="entry name" value="ZGC:174356"/>
    <property type="match status" value="1"/>
</dbReference>
<accession>S3E9T9</accession>
<feature type="transmembrane region" description="Helical" evidence="6">
    <location>
        <begin position="353"/>
        <end position="372"/>
    </location>
</feature>
<comment type="subcellular location">
    <subcellularLocation>
        <location evidence="1">Membrane</location>
        <topology evidence="1">Multi-pass membrane protein</topology>
    </subcellularLocation>
</comment>
<evidence type="ECO:0000256" key="2">
    <source>
        <dbReference type="ARBA" id="ARBA00022692"/>
    </source>
</evidence>
<dbReference type="KEGG" id="glz:GLAREA_10794"/>
<dbReference type="OrthoDB" id="529367at2759"/>
<feature type="transmembrane region" description="Helical" evidence="6">
    <location>
        <begin position="228"/>
        <end position="249"/>
    </location>
</feature>
<keyword evidence="5" id="KW-0862">Zinc</keyword>
<feature type="binding site" evidence="5">
    <location>
        <position position="630"/>
    </location>
    <ligand>
        <name>Zn(2+)</name>
        <dbReference type="ChEBI" id="CHEBI:29105"/>
    </ligand>
</feature>
<feature type="binding site" evidence="5">
    <location>
        <position position="776"/>
    </location>
    <ligand>
        <name>Zn(2+)</name>
        <dbReference type="ChEBI" id="CHEBI:29105"/>
    </ligand>
</feature>
<keyword evidence="4 6" id="KW-0472">Membrane</keyword>
<evidence type="ECO:0000256" key="4">
    <source>
        <dbReference type="ARBA" id="ARBA00023136"/>
    </source>
</evidence>
<dbReference type="Gene3D" id="1.20.1250.20">
    <property type="entry name" value="MFS general substrate transporter like domains"/>
    <property type="match status" value="1"/>
</dbReference>
<feature type="transmembrane region" description="Helical" evidence="6">
    <location>
        <begin position="201"/>
        <end position="222"/>
    </location>
</feature>
<dbReference type="GO" id="GO:0022857">
    <property type="term" value="F:transmembrane transporter activity"/>
    <property type="evidence" value="ECO:0007669"/>
    <property type="project" value="InterPro"/>
</dbReference>
<dbReference type="InterPro" id="IPR004254">
    <property type="entry name" value="AdipoR/HlyIII-related"/>
</dbReference>
<keyword evidence="8" id="KW-1185">Reference proteome</keyword>
<evidence type="ECO:0000313" key="8">
    <source>
        <dbReference type="Proteomes" id="UP000016922"/>
    </source>
</evidence>
<dbReference type="GO" id="GO:0046872">
    <property type="term" value="F:metal ion binding"/>
    <property type="evidence" value="ECO:0007669"/>
    <property type="project" value="UniProtKB-KW"/>
</dbReference>
<gene>
    <name evidence="7" type="ORF">GLAREA_10794</name>
</gene>
<keyword evidence="2 6" id="KW-0812">Transmembrane</keyword>
<feature type="transmembrane region" description="Helical" evidence="6">
    <location>
        <begin position="135"/>
        <end position="152"/>
    </location>
</feature>
<proteinExistence type="predicted"/>
<feature type="transmembrane region" description="Helical" evidence="6">
    <location>
        <begin position="310"/>
        <end position="333"/>
    </location>
</feature>
<name>S3E9T9_GLAL2</name>
<protein>
    <submittedName>
        <fullName evidence="7">MFS general substrate transporter</fullName>
    </submittedName>
</protein>
<dbReference type="PANTHER" id="PTHR23507:SF1">
    <property type="entry name" value="FI18259P1-RELATED"/>
    <property type="match status" value="1"/>
</dbReference>
<feature type="transmembrane region" description="Helical" evidence="6">
    <location>
        <begin position="28"/>
        <end position="48"/>
    </location>
</feature>
<dbReference type="InterPro" id="IPR011701">
    <property type="entry name" value="MFS"/>
</dbReference>
<evidence type="ECO:0000313" key="7">
    <source>
        <dbReference type="EMBL" id="EPE35098.1"/>
    </source>
</evidence>
<reference evidence="7 8" key="1">
    <citation type="journal article" date="2013" name="BMC Genomics">
        <title>Genomics-driven discovery of the pneumocandin biosynthetic gene cluster in the fungus Glarea lozoyensis.</title>
        <authorList>
            <person name="Chen L."/>
            <person name="Yue Q."/>
            <person name="Zhang X."/>
            <person name="Xiang M."/>
            <person name="Wang C."/>
            <person name="Li S."/>
            <person name="Che Y."/>
            <person name="Ortiz-Lopez F.J."/>
            <person name="Bills G.F."/>
            <person name="Liu X."/>
            <person name="An Z."/>
        </authorList>
    </citation>
    <scope>NUCLEOTIDE SEQUENCE [LARGE SCALE GENOMIC DNA]</scope>
    <source>
        <strain evidence="8">ATCC 20868 / MF5171</strain>
    </source>
</reference>
<feature type="transmembrane region" description="Helical" evidence="6">
    <location>
        <begin position="673"/>
        <end position="693"/>
    </location>
</feature>
<evidence type="ECO:0000256" key="6">
    <source>
        <dbReference type="SAM" id="Phobius"/>
    </source>
</evidence>
<feature type="transmembrane region" description="Helical" evidence="6">
    <location>
        <begin position="646"/>
        <end position="667"/>
    </location>
</feature>
<organism evidence="7 8">
    <name type="scientific">Glarea lozoyensis (strain ATCC 20868 / MF5171)</name>
    <dbReference type="NCBI Taxonomy" id="1116229"/>
    <lineage>
        <taxon>Eukaryota</taxon>
        <taxon>Fungi</taxon>
        <taxon>Dikarya</taxon>
        <taxon>Ascomycota</taxon>
        <taxon>Pezizomycotina</taxon>
        <taxon>Leotiomycetes</taxon>
        <taxon>Helotiales</taxon>
        <taxon>Helotiaceae</taxon>
        <taxon>Glarea</taxon>
    </lineage>
</organism>
<dbReference type="Pfam" id="PF03006">
    <property type="entry name" value="HlyIII"/>
    <property type="match status" value="1"/>
</dbReference>
<dbReference type="GO" id="GO:0016020">
    <property type="term" value="C:membrane"/>
    <property type="evidence" value="ECO:0007669"/>
    <property type="project" value="UniProtKB-SubCell"/>
</dbReference>
<dbReference type="InterPro" id="IPR036259">
    <property type="entry name" value="MFS_trans_sf"/>
</dbReference>
<feature type="transmembrane region" description="Helical" evidence="6">
    <location>
        <begin position="164"/>
        <end position="189"/>
    </location>
</feature>